<protein>
    <submittedName>
        <fullName evidence="4">Uncharacterized protein</fullName>
    </submittedName>
</protein>
<dbReference type="Proteomes" id="UP000796880">
    <property type="component" value="Unassembled WGS sequence"/>
</dbReference>
<reference evidence="4" key="1">
    <citation type="submission" date="2020-03" db="EMBL/GenBank/DDBJ databases">
        <title>A high-quality chromosome-level genome assembly of a woody plant with both climbing and erect habits, Rhamnella rubrinervis.</title>
        <authorList>
            <person name="Lu Z."/>
            <person name="Yang Y."/>
            <person name="Zhu X."/>
            <person name="Sun Y."/>
        </authorList>
    </citation>
    <scope>NUCLEOTIDE SEQUENCE</scope>
    <source>
        <strain evidence="4">BYM</strain>
        <tissue evidence="4">Leaf</tissue>
    </source>
</reference>
<keyword evidence="2" id="KW-0808">Transferase</keyword>
<sequence>MKIEILKSETIKPSSPTPASLRSFKLSVMDQLALPIYTPIVLFYPAAPAEVSEKLKKSLSETLNHFYPLAGRIRDSIISIECNDDGAVYVEARVHGVLLSDFLQQPDAAGLKQLLPIDYVDTVEAVTGLVLEVQANFFQCGGLAIGVRMSHTLADASTLSTFIRAWAATTRHDELTPSLLPHFETTAFRFSGGRDISVHKPWFPKPDEKVDRNEVTKRVEPPLPENSIRSYVFPSTIQSTIKTTSSDGDTDADNDSLKDLVGELRMGIKEFCESKAKKFGCGDPDYAFEVVCEDLKQIAEVHRRCKEIKLFNFISWCNFKFYEADFGWSKPSWVSTVVGIPNNFVRLMETRDGGGVEAWVTLTKQEMALFASHPQLLLFVSH</sequence>
<proteinExistence type="inferred from homology"/>
<dbReference type="Gene3D" id="3.30.559.10">
    <property type="entry name" value="Chloramphenicol acetyltransferase-like domain"/>
    <property type="match status" value="2"/>
</dbReference>
<dbReference type="OrthoDB" id="1932220at2759"/>
<keyword evidence="5" id="KW-1185">Reference proteome</keyword>
<comment type="similarity">
    <text evidence="1">Belongs to the plant acyltransferase family.</text>
</comment>
<comment type="caution">
    <text evidence="4">The sequence shown here is derived from an EMBL/GenBank/DDBJ whole genome shotgun (WGS) entry which is preliminary data.</text>
</comment>
<dbReference type="AlphaFoldDB" id="A0A8K0DWG3"/>
<accession>A0A8K0DWG3</accession>
<evidence type="ECO:0000256" key="2">
    <source>
        <dbReference type="ARBA" id="ARBA00022679"/>
    </source>
</evidence>
<dbReference type="GO" id="GO:0016746">
    <property type="term" value="F:acyltransferase activity"/>
    <property type="evidence" value="ECO:0007669"/>
    <property type="project" value="UniProtKB-KW"/>
</dbReference>
<dbReference type="EMBL" id="VOIH02000009">
    <property type="protein sequence ID" value="KAF3437961.1"/>
    <property type="molecule type" value="Genomic_DNA"/>
</dbReference>
<evidence type="ECO:0000313" key="5">
    <source>
        <dbReference type="Proteomes" id="UP000796880"/>
    </source>
</evidence>
<gene>
    <name evidence="4" type="ORF">FNV43_RR20717</name>
</gene>
<dbReference type="Pfam" id="PF02458">
    <property type="entry name" value="Transferase"/>
    <property type="match status" value="2"/>
</dbReference>
<evidence type="ECO:0000313" key="4">
    <source>
        <dbReference type="EMBL" id="KAF3437961.1"/>
    </source>
</evidence>
<keyword evidence="3" id="KW-0012">Acyltransferase</keyword>
<organism evidence="4 5">
    <name type="scientific">Rhamnella rubrinervis</name>
    <dbReference type="NCBI Taxonomy" id="2594499"/>
    <lineage>
        <taxon>Eukaryota</taxon>
        <taxon>Viridiplantae</taxon>
        <taxon>Streptophyta</taxon>
        <taxon>Embryophyta</taxon>
        <taxon>Tracheophyta</taxon>
        <taxon>Spermatophyta</taxon>
        <taxon>Magnoliopsida</taxon>
        <taxon>eudicotyledons</taxon>
        <taxon>Gunneridae</taxon>
        <taxon>Pentapetalae</taxon>
        <taxon>rosids</taxon>
        <taxon>fabids</taxon>
        <taxon>Rosales</taxon>
        <taxon>Rhamnaceae</taxon>
        <taxon>rhamnoid group</taxon>
        <taxon>Rhamneae</taxon>
        <taxon>Rhamnella</taxon>
    </lineage>
</organism>
<evidence type="ECO:0000256" key="1">
    <source>
        <dbReference type="ARBA" id="ARBA00009861"/>
    </source>
</evidence>
<dbReference type="PANTHER" id="PTHR31623">
    <property type="entry name" value="F21J9.9"/>
    <property type="match status" value="1"/>
</dbReference>
<evidence type="ECO:0000256" key="3">
    <source>
        <dbReference type="ARBA" id="ARBA00023315"/>
    </source>
</evidence>
<dbReference type="InterPro" id="IPR023213">
    <property type="entry name" value="CAT-like_dom_sf"/>
</dbReference>
<dbReference type="PANTHER" id="PTHR31623:SF122">
    <property type="entry name" value="HXXXD-TYPE ACYL-TRANSFERASE FAMILY PROTEIN"/>
    <property type="match status" value="1"/>
</dbReference>
<name>A0A8K0DWG3_9ROSA</name>